<evidence type="ECO:0000256" key="1">
    <source>
        <dbReference type="ARBA" id="ARBA00023235"/>
    </source>
</evidence>
<dbReference type="InterPro" id="IPR004370">
    <property type="entry name" value="4-OT-like_dom"/>
</dbReference>
<dbReference type="Proteomes" id="UP000476338">
    <property type="component" value="Unassembled WGS sequence"/>
</dbReference>
<keyword evidence="4" id="KW-1185">Reference proteome</keyword>
<dbReference type="InterPro" id="IPR014347">
    <property type="entry name" value="Tautomerase/MIF_sf"/>
</dbReference>
<dbReference type="SUPFAM" id="SSF55331">
    <property type="entry name" value="Tautomerase/MIF"/>
    <property type="match status" value="1"/>
</dbReference>
<evidence type="ECO:0000259" key="2">
    <source>
        <dbReference type="Pfam" id="PF01361"/>
    </source>
</evidence>
<dbReference type="AlphaFoldDB" id="A0A6L5WLY2"/>
<dbReference type="Gene3D" id="3.30.429.10">
    <property type="entry name" value="Macrophage Migration Inhibitory Factor"/>
    <property type="match status" value="1"/>
</dbReference>
<organism evidence="3 4">
    <name type="scientific">Campylobacter portucalensis</name>
    <dbReference type="NCBI Taxonomy" id="2608384"/>
    <lineage>
        <taxon>Bacteria</taxon>
        <taxon>Pseudomonadati</taxon>
        <taxon>Campylobacterota</taxon>
        <taxon>Epsilonproteobacteria</taxon>
        <taxon>Campylobacterales</taxon>
        <taxon>Campylobacteraceae</taxon>
        <taxon>Campylobacter</taxon>
    </lineage>
</organism>
<dbReference type="GO" id="GO:0016853">
    <property type="term" value="F:isomerase activity"/>
    <property type="evidence" value="ECO:0007669"/>
    <property type="project" value="UniProtKB-KW"/>
</dbReference>
<reference evidence="3 4" key="1">
    <citation type="submission" date="2019-09" db="EMBL/GenBank/DDBJ databases">
        <authorList>
            <person name="Silva M."/>
            <person name="Pereira G."/>
            <person name="Lopes-Da-Costa L."/>
            <person name="Silva E."/>
        </authorList>
    </citation>
    <scope>NUCLEOTIDE SEQUENCE [LARGE SCALE GENOMIC DNA]</scope>
    <source>
        <strain evidence="3 4">FMV-PI01</strain>
    </source>
</reference>
<comment type="caution">
    <text evidence="3">The sequence shown here is derived from an EMBL/GenBank/DDBJ whole genome shotgun (WGS) entry which is preliminary data.</text>
</comment>
<keyword evidence="1" id="KW-0413">Isomerase</keyword>
<evidence type="ECO:0000313" key="4">
    <source>
        <dbReference type="Proteomes" id="UP000476338"/>
    </source>
</evidence>
<proteinExistence type="predicted"/>
<gene>
    <name evidence="3" type="ORF">F1B92_05875</name>
</gene>
<accession>A0A6L5WLY2</accession>
<feature type="domain" description="4-oxalocrotonate tautomerase-like" evidence="2">
    <location>
        <begin position="2"/>
        <end position="52"/>
    </location>
</feature>
<dbReference type="RefSeq" id="WP_154570958.1">
    <property type="nucleotide sequence ID" value="NZ_VWSJ01000023.1"/>
</dbReference>
<protein>
    <submittedName>
        <fullName evidence="3">4-oxalocrotonate tautomerase family protein</fullName>
    </submittedName>
</protein>
<dbReference type="Pfam" id="PF01361">
    <property type="entry name" value="Tautomerase"/>
    <property type="match status" value="1"/>
</dbReference>
<dbReference type="EMBL" id="VWSJ01000023">
    <property type="protein sequence ID" value="MSN96691.1"/>
    <property type="molecule type" value="Genomic_DNA"/>
</dbReference>
<name>A0A6L5WLY2_9BACT</name>
<sequence length="54" mass="6098">MPYINIKITKENNEPTKEQKALLIEIITNLVSEVLGRNKALTAVIIDDIETDKC</sequence>
<reference evidence="3 4" key="2">
    <citation type="submission" date="2020-03" db="EMBL/GenBank/DDBJ databases">
        <title>Campylobacter portucalensis sp. nov., a new species of Campylobacter isolated from the reproductive tract of bulls.</title>
        <authorList>
            <person name="Silva M.F."/>
            <person name="Pereira G."/>
            <person name="Carneiro C."/>
            <person name="Hemphill A."/>
            <person name="Mateus L."/>
            <person name="Lopes-Da-Costa L."/>
            <person name="Silva E."/>
        </authorList>
    </citation>
    <scope>NUCLEOTIDE SEQUENCE [LARGE SCALE GENOMIC DNA]</scope>
    <source>
        <strain evidence="3 4">FMV-PI01</strain>
    </source>
</reference>
<evidence type="ECO:0000313" key="3">
    <source>
        <dbReference type="EMBL" id="MSN96691.1"/>
    </source>
</evidence>